<proteinExistence type="predicted"/>
<sequence length="104" mass="11622">MSPPLLSRQSICTPFHPFGPKRFFPHPFKSKNQARHLSEAPKCDTTALRSPAPPVCRIFAMDTQRSLQMARNDGNSDRLDIQPVCSTPRQFRPVSTLTIGCGVE</sequence>
<gene>
    <name evidence="1" type="ORF">AVEN_52962_1</name>
</gene>
<evidence type="ECO:0000313" key="1">
    <source>
        <dbReference type="EMBL" id="GBM90558.1"/>
    </source>
</evidence>
<name>A0A4Y2JM60_ARAVE</name>
<dbReference type="EMBL" id="BGPR01003632">
    <property type="protein sequence ID" value="GBM90558.1"/>
    <property type="molecule type" value="Genomic_DNA"/>
</dbReference>
<evidence type="ECO:0000313" key="2">
    <source>
        <dbReference type="Proteomes" id="UP000499080"/>
    </source>
</evidence>
<protein>
    <submittedName>
        <fullName evidence="1">Uncharacterized protein</fullName>
    </submittedName>
</protein>
<reference evidence="1 2" key="1">
    <citation type="journal article" date="2019" name="Sci. Rep.">
        <title>Orb-weaving spider Araneus ventricosus genome elucidates the spidroin gene catalogue.</title>
        <authorList>
            <person name="Kono N."/>
            <person name="Nakamura H."/>
            <person name="Ohtoshi R."/>
            <person name="Moran D.A.P."/>
            <person name="Shinohara A."/>
            <person name="Yoshida Y."/>
            <person name="Fujiwara M."/>
            <person name="Mori M."/>
            <person name="Tomita M."/>
            <person name="Arakawa K."/>
        </authorList>
    </citation>
    <scope>NUCLEOTIDE SEQUENCE [LARGE SCALE GENOMIC DNA]</scope>
</reference>
<organism evidence="1 2">
    <name type="scientific">Araneus ventricosus</name>
    <name type="common">Orbweaver spider</name>
    <name type="synonym">Epeira ventricosa</name>
    <dbReference type="NCBI Taxonomy" id="182803"/>
    <lineage>
        <taxon>Eukaryota</taxon>
        <taxon>Metazoa</taxon>
        <taxon>Ecdysozoa</taxon>
        <taxon>Arthropoda</taxon>
        <taxon>Chelicerata</taxon>
        <taxon>Arachnida</taxon>
        <taxon>Araneae</taxon>
        <taxon>Araneomorphae</taxon>
        <taxon>Entelegynae</taxon>
        <taxon>Araneoidea</taxon>
        <taxon>Araneidae</taxon>
        <taxon>Araneus</taxon>
    </lineage>
</organism>
<dbReference type="AlphaFoldDB" id="A0A4Y2JM60"/>
<comment type="caution">
    <text evidence="1">The sequence shown here is derived from an EMBL/GenBank/DDBJ whole genome shotgun (WGS) entry which is preliminary data.</text>
</comment>
<dbReference type="Proteomes" id="UP000499080">
    <property type="component" value="Unassembled WGS sequence"/>
</dbReference>
<keyword evidence="2" id="KW-1185">Reference proteome</keyword>
<accession>A0A4Y2JM60</accession>